<gene>
    <name evidence="1" type="ORF">MCU_00824</name>
</gene>
<accession>A0ABP2QQ30</accession>
<evidence type="ECO:0000313" key="2">
    <source>
        <dbReference type="Proteomes" id="UP000008942"/>
    </source>
</evidence>
<keyword evidence="2" id="KW-1185">Reference proteome</keyword>
<dbReference type="Proteomes" id="UP000008942">
    <property type="component" value="Unassembled WGS sequence"/>
</dbReference>
<evidence type="ECO:0000313" key="1">
    <source>
        <dbReference type="EMBL" id="EJF84156.1"/>
    </source>
</evidence>
<name>A0ABP2QQ30_BAREL</name>
<sequence length="70" mass="8026">MFSYAACEAILNLPVVIYRQIGDSALRFVRNMTMPKDIHILDGLVPIDKLADNICKCHNRAPEEIENRRL</sequence>
<protein>
    <submittedName>
        <fullName evidence="1">Uncharacterized protein</fullName>
    </submittedName>
</protein>
<dbReference type="EMBL" id="AILW01000003">
    <property type="protein sequence ID" value="EJF84156.1"/>
    <property type="molecule type" value="Genomic_DNA"/>
</dbReference>
<reference evidence="1 2" key="1">
    <citation type="submission" date="2012-03" db="EMBL/GenBank/DDBJ databases">
        <title>The Genome Sequence of Bartonella elizabethae Re6043vi.</title>
        <authorList>
            <consortium name="The Broad Institute Genome Sequencing Platform"/>
            <consortium name="The Broad Institute Genome Sequencing Center for Infectious Disease"/>
            <person name="Feldgarden M."/>
            <person name="Kirby J."/>
            <person name="Kosoy M."/>
            <person name="Birtles R."/>
            <person name="Probert W.S."/>
            <person name="Chiaraviglio L."/>
            <person name="Young S.K."/>
            <person name="Zeng Q."/>
            <person name="Gargeya S."/>
            <person name="Fitzgerald M."/>
            <person name="Haas B."/>
            <person name="Abouelleil A."/>
            <person name="Alvarado L."/>
            <person name="Arachchi H.M."/>
            <person name="Berlin A."/>
            <person name="Chapman S.B."/>
            <person name="Gearin G."/>
            <person name="Goldberg J."/>
            <person name="Griggs A."/>
            <person name="Gujja S."/>
            <person name="Hansen M."/>
            <person name="Heiman D."/>
            <person name="Howarth C."/>
            <person name="Larimer J."/>
            <person name="Lui A."/>
            <person name="MacDonald P.J.P."/>
            <person name="McCowen C."/>
            <person name="Montmayeur A."/>
            <person name="Murphy C."/>
            <person name="Neiman D."/>
            <person name="Pearson M."/>
            <person name="Priest M."/>
            <person name="Roberts A."/>
            <person name="Saif S."/>
            <person name="Shea T."/>
            <person name="Sisk P."/>
            <person name="Stolte C."/>
            <person name="Sykes S."/>
            <person name="Wortman J."/>
            <person name="Nusbaum C."/>
            <person name="Birren B."/>
        </authorList>
    </citation>
    <scope>NUCLEOTIDE SEQUENCE [LARGE SCALE GENOMIC DNA]</scope>
    <source>
        <strain evidence="1 2">Re6043vi</strain>
    </source>
</reference>
<proteinExistence type="predicted"/>
<organism evidence="1 2">
    <name type="scientific">Bartonella elizabethae Re6043vi</name>
    <dbReference type="NCBI Taxonomy" id="1094554"/>
    <lineage>
        <taxon>Bacteria</taxon>
        <taxon>Pseudomonadati</taxon>
        <taxon>Pseudomonadota</taxon>
        <taxon>Alphaproteobacteria</taxon>
        <taxon>Hyphomicrobiales</taxon>
        <taxon>Bartonellaceae</taxon>
        <taxon>Bartonella</taxon>
    </lineage>
</organism>
<comment type="caution">
    <text evidence="1">The sequence shown here is derived from an EMBL/GenBank/DDBJ whole genome shotgun (WGS) entry which is preliminary data.</text>
</comment>